<proteinExistence type="predicted"/>
<name>A0AAV2VLR8_9VIBR</name>
<gene>
    <name evidence="1" type="ORF">VIBNISOn1_1530079</name>
</gene>
<sequence length="44" mass="5248">MLPHLDHLSEFRRMIITTTLIMFPVVRLFTDLVQNHKHAEEAFV</sequence>
<reference evidence="1 2" key="1">
    <citation type="journal article" date="2013" name="ISME J.">
        <title>Comparative genomics of pathogenic lineages of Vibrio nigripulchritudo identifies virulence-associated traits.</title>
        <authorList>
            <person name="Goudenege D."/>
            <person name="Labreuche Y."/>
            <person name="Krin E."/>
            <person name="Ansquer D."/>
            <person name="Mangenot S."/>
            <person name="Calteau A."/>
            <person name="Medigue C."/>
            <person name="Mazel D."/>
            <person name="Polz M.F."/>
            <person name="Le Roux F."/>
        </authorList>
    </citation>
    <scope>NUCLEOTIDE SEQUENCE [LARGE SCALE GENOMIC DNA]</scope>
    <source>
        <strain evidence="1 2">SOn1</strain>
    </source>
</reference>
<comment type="caution">
    <text evidence="1">The sequence shown here is derived from an EMBL/GenBank/DDBJ whole genome shotgun (WGS) entry which is preliminary data.</text>
</comment>
<evidence type="ECO:0000313" key="1">
    <source>
        <dbReference type="EMBL" id="CCO45623.1"/>
    </source>
</evidence>
<dbReference type="AlphaFoldDB" id="A0AAV2VLR8"/>
<organism evidence="1 2">
    <name type="scientific">Vibrio nigripulchritudo SOn1</name>
    <dbReference type="NCBI Taxonomy" id="1238450"/>
    <lineage>
        <taxon>Bacteria</taxon>
        <taxon>Pseudomonadati</taxon>
        <taxon>Pseudomonadota</taxon>
        <taxon>Gammaproteobacteria</taxon>
        <taxon>Vibrionales</taxon>
        <taxon>Vibrionaceae</taxon>
        <taxon>Vibrio</taxon>
    </lineage>
</organism>
<protein>
    <submittedName>
        <fullName evidence="1">Uncharacterized protein</fullName>
    </submittedName>
</protein>
<accession>A0AAV2VLR8</accession>
<dbReference type="Proteomes" id="UP000018211">
    <property type="component" value="Unassembled WGS sequence"/>
</dbReference>
<evidence type="ECO:0000313" key="2">
    <source>
        <dbReference type="Proteomes" id="UP000018211"/>
    </source>
</evidence>
<dbReference type="EMBL" id="CAOF01000061">
    <property type="protein sequence ID" value="CCO45623.1"/>
    <property type="molecule type" value="Genomic_DNA"/>
</dbReference>